<keyword evidence="1" id="KW-0812">Transmembrane</keyword>
<proteinExistence type="predicted"/>
<keyword evidence="1" id="KW-1133">Transmembrane helix</keyword>
<keyword evidence="1" id="KW-0472">Membrane</keyword>
<feature type="transmembrane region" description="Helical" evidence="1">
    <location>
        <begin position="112"/>
        <end position="137"/>
    </location>
</feature>
<dbReference type="Proteomes" id="UP000676565">
    <property type="component" value="Unassembled WGS sequence"/>
</dbReference>
<feature type="transmembrane region" description="Helical" evidence="1">
    <location>
        <begin position="12"/>
        <end position="30"/>
    </location>
</feature>
<organism evidence="2 3">
    <name type="scientific">Gemmata palustris</name>
    <dbReference type="NCBI Taxonomy" id="2822762"/>
    <lineage>
        <taxon>Bacteria</taxon>
        <taxon>Pseudomonadati</taxon>
        <taxon>Planctomycetota</taxon>
        <taxon>Planctomycetia</taxon>
        <taxon>Gemmatales</taxon>
        <taxon>Gemmataceae</taxon>
        <taxon>Gemmata</taxon>
    </lineage>
</organism>
<evidence type="ECO:0000256" key="1">
    <source>
        <dbReference type="SAM" id="Phobius"/>
    </source>
</evidence>
<name>A0ABS5BUT9_9BACT</name>
<dbReference type="RefSeq" id="WP_210656599.1">
    <property type="nucleotide sequence ID" value="NZ_JAGKQQ010000001.1"/>
</dbReference>
<sequence>MGVELLGCGGVLIGVLVGLLIGAVILRLAVSFANRIIGPVKPPDTFGQWDDWDSDEPAPKARTHPDRVIPEPGFATGMLTTFLTGIVDVCCYGFVVFIKYSVFDDLGGPDEWVPFALIFFCLPASYLALTALLTSLLPTTLRRAALVAFLNYAATLVIALIAGVAVLLAWSAVGP</sequence>
<evidence type="ECO:0000313" key="2">
    <source>
        <dbReference type="EMBL" id="MBP3957497.1"/>
    </source>
</evidence>
<feature type="transmembrane region" description="Helical" evidence="1">
    <location>
        <begin position="149"/>
        <end position="173"/>
    </location>
</feature>
<dbReference type="EMBL" id="JAGKQQ010000001">
    <property type="protein sequence ID" value="MBP3957497.1"/>
    <property type="molecule type" value="Genomic_DNA"/>
</dbReference>
<accession>A0ABS5BUT9</accession>
<feature type="transmembrane region" description="Helical" evidence="1">
    <location>
        <begin position="77"/>
        <end position="100"/>
    </location>
</feature>
<gene>
    <name evidence="2" type="ORF">J8F10_19795</name>
</gene>
<keyword evidence="3" id="KW-1185">Reference proteome</keyword>
<reference evidence="2 3" key="1">
    <citation type="submission" date="2021-04" db="EMBL/GenBank/DDBJ databases">
        <authorList>
            <person name="Ivanova A."/>
        </authorList>
    </citation>
    <scope>NUCLEOTIDE SEQUENCE [LARGE SCALE GENOMIC DNA]</scope>
    <source>
        <strain evidence="2 3">G18</strain>
    </source>
</reference>
<protein>
    <submittedName>
        <fullName evidence="2">Uncharacterized protein</fullName>
    </submittedName>
</protein>
<comment type="caution">
    <text evidence="2">The sequence shown here is derived from an EMBL/GenBank/DDBJ whole genome shotgun (WGS) entry which is preliminary data.</text>
</comment>
<evidence type="ECO:0000313" key="3">
    <source>
        <dbReference type="Proteomes" id="UP000676565"/>
    </source>
</evidence>